<sequence>MSKPHNSDFIHITFMDLEHNHKILADNARFVTTFRKFNQSILNEIERAVVYRRCDAYTIRNLLQPLYPNQLFLTQDLSNAIQKIKHEKQITGSDTSQLLKFLLEQQKEEPMMFVQPLINVDSNRLCGIFWMTANQIILWSRYSDVVLHDNTSRTNKYNFPLSLFILVDNDGKSRLGAQAFLNDETQESYEWILQQTLDVTGIEPKVIITDMDPAMDVACQTTYSNAYHVHCIWHMAQNLPKRLKNKLGTTDFKEFIHDFWKTRNSLCVEVFEQRFQTLLNKFPNGNDYLHDPIYLTQHSWVRAFTSRVFTAGMQSTQRIESINSIIHKVVSSSSTMANVAEALDSRMQKEEMNKSFIAWKYQSTMYYQPFVVENFFSNINSIIQKYLFPQIVEEIHKQMCESVLYRCEMLDIEDAFKFDEDQLDQNEISENQAMTNVPKESIKEVWQIISYLVPNSYQHVIILNDGTHLCTCLLLVSHGIICRHYFKLMIENLNALFHILLMPTRWLQDDAWNQIDLISNKPFIGTSSKNLKSTSSFDPRIYPIPKHHNNIQEVEVRHHTQKKTSDGHVYNVNDIEDPIKRQGKGRPSIKRLKACNEQRGIDKASKENVYHEDDNSSGRKCRLCHKTGHYAPKCPNKENI</sequence>
<dbReference type="PROSITE" id="PS50966">
    <property type="entry name" value="ZF_SWIM"/>
    <property type="match status" value="1"/>
</dbReference>
<organism evidence="4 5">
    <name type="scientific">Rhizophagus clarus</name>
    <dbReference type="NCBI Taxonomy" id="94130"/>
    <lineage>
        <taxon>Eukaryota</taxon>
        <taxon>Fungi</taxon>
        <taxon>Fungi incertae sedis</taxon>
        <taxon>Mucoromycota</taxon>
        <taxon>Glomeromycotina</taxon>
        <taxon>Glomeromycetes</taxon>
        <taxon>Glomerales</taxon>
        <taxon>Glomeraceae</taxon>
        <taxon>Rhizophagus</taxon>
    </lineage>
</organism>
<evidence type="ECO:0000313" key="5">
    <source>
        <dbReference type="Proteomes" id="UP000615446"/>
    </source>
</evidence>
<evidence type="ECO:0000259" key="3">
    <source>
        <dbReference type="PROSITE" id="PS50966"/>
    </source>
</evidence>
<dbReference type="InterPro" id="IPR007527">
    <property type="entry name" value="Znf_SWIM"/>
</dbReference>
<evidence type="ECO:0000313" key="4">
    <source>
        <dbReference type="EMBL" id="GES93824.1"/>
    </source>
</evidence>
<gene>
    <name evidence="4" type="ORF">RCL2_002057500</name>
</gene>
<dbReference type="PANTHER" id="PTHR47718:SF6">
    <property type="entry name" value="PROTEIN FAR1-RELATED SEQUENCE"/>
    <property type="match status" value="1"/>
</dbReference>
<dbReference type="PANTHER" id="PTHR47718">
    <property type="entry name" value="OS01G0519700 PROTEIN"/>
    <property type="match status" value="1"/>
</dbReference>
<dbReference type="InterPro" id="IPR018289">
    <property type="entry name" value="MULE_transposase_dom"/>
</dbReference>
<keyword evidence="1" id="KW-0863">Zinc-finger</keyword>
<dbReference type="EMBL" id="BLAL01000229">
    <property type="protein sequence ID" value="GES93824.1"/>
    <property type="molecule type" value="Genomic_DNA"/>
</dbReference>
<dbReference type="GO" id="GO:0008270">
    <property type="term" value="F:zinc ion binding"/>
    <property type="evidence" value="ECO:0007669"/>
    <property type="project" value="UniProtKB-KW"/>
</dbReference>
<keyword evidence="1" id="KW-0479">Metal-binding</keyword>
<dbReference type="InterPro" id="IPR036875">
    <property type="entry name" value="Znf_CCHC_sf"/>
</dbReference>
<evidence type="ECO:0000259" key="2">
    <source>
        <dbReference type="PROSITE" id="PS50158"/>
    </source>
</evidence>
<feature type="domain" description="SWIM-type" evidence="3">
    <location>
        <begin position="457"/>
        <end position="493"/>
    </location>
</feature>
<accession>A0A8H3LZ15</accession>
<evidence type="ECO:0000256" key="1">
    <source>
        <dbReference type="PROSITE-ProRule" id="PRU00047"/>
    </source>
</evidence>
<dbReference type="AlphaFoldDB" id="A0A8H3LZ15"/>
<reference evidence="4" key="1">
    <citation type="submission" date="2019-10" db="EMBL/GenBank/DDBJ databases">
        <title>Conservation and host-specific expression of non-tandemly repeated heterogenous ribosome RNA gene in arbuscular mycorrhizal fungi.</title>
        <authorList>
            <person name="Maeda T."/>
            <person name="Kobayashi Y."/>
            <person name="Nakagawa T."/>
            <person name="Ezawa T."/>
            <person name="Yamaguchi K."/>
            <person name="Bino T."/>
            <person name="Nishimoto Y."/>
            <person name="Shigenobu S."/>
            <person name="Kawaguchi M."/>
        </authorList>
    </citation>
    <scope>NUCLEOTIDE SEQUENCE</scope>
    <source>
        <strain evidence="4">HR1</strain>
    </source>
</reference>
<name>A0A8H3LZ15_9GLOM</name>
<protein>
    <submittedName>
        <fullName evidence="4">Protein FAR1-related sequence 5-like</fullName>
    </submittedName>
</protein>
<dbReference type="PROSITE" id="PS50158">
    <property type="entry name" value="ZF_CCHC"/>
    <property type="match status" value="1"/>
</dbReference>
<comment type="caution">
    <text evidence="4">The sequence shown here is derived from an EMBL/GenBank/DDBJ whole genome shotgun (WGS) entry which is preliminary data.</text>
</comment>
<feature type="domain" description="CCHC-type" evidence="2">
    <location>
        <begin position="619"/>
        <end position="636"/>
    </location>
</feature>
<dbReference type="SUPFAM" id="SSF57756">
    <property type="entry name" value="Retrovirus zinc finger-like domains"/>
    <property type="match status" value="1"/>
</dbReference>
<dbReference type="Pfam" id="PF10551">
    <property type="entry name" value="MULE"/>
    <property type="match status" value="1"/>
</dbReference>
<dbReference type="InterPro" id="IPR001878">
    <property type="entry name" value="Znf_CCHC"/>
</dbReference>
<dbReference type="GO" id="GO:0003676">
    <property type="term" value="F:nucleic acid binding"/>
    <property type="evidence" value="ECO:0007669"/>
    <property type="project" value="InterPro"/>
</dbReference>
<proteinExistence type="predicted"/>
<dbReference type="Proteomes" id="UP000615446">
    <property type="component" value="Unassembled WGS sequence"/>
</dbReference>
<keyword evidence="1" id="KW-0862">Zinc</keyword>
<dbReference type="OrthoDB" id="2390482at2759"/>